<gene>
    <name evidence="1" type="ORF">NE237_032486</name>
</gene>
<evidence type="ECO:0000313" key="2">
    <source>
        <dbReference type="Proteomes" id="UP001141806"/>
    </source>
</evidence>
<sequence>MKMVGFVMYGRPREFPSISNRLRSSLTVSDPTILLHGGTSGLLRRFHKLKHIDLVAFPRLNLEVLNLSKQRQFLRILIYSGLCFLQDSDLVAIANSFSSLEELDISHPQKDFGYLAELDYVLIISQLIEHQFPALLGQMFPLSCHFHDAGRERERERERESCRKMDLRFLGFDQSIEELLR</sequence>
<comment type="caution">
    <text evidence="1">The sequence shown here is derived from an EMBL/GenBank/DDBJ whole genome shotgun (WGS) entry which is preliminary data.</text>
</comment>
<proteinExistence type="predicted"/>
<dbReference type="OrthoDB" id="1751573at2759"/>
<keyword evidence="2" id="KW-1185">Reference proteome</keyword>
<protein>
    <submittedName>
        <fullName evidence="1">Uncharacterized protein</fullName>
    </submittedName>
</protein>
<evidence type="ECO:0000313" key="1">
    <source>
        <dbReference type="EMBL" id="KAJ4981649.1"/>
    </source>
</evidence>
<organism evidence="1 2">
    <name type="scientific">Protea cynaroides</name>
    <dbReference type="NCBI Taxonomy" id="273540"/>
    <lineage>
        <taxon>Eukaryota</taxon>
        <taxon>Viridiplantae</taxon>
        <taxon>Streptophyta</taxon>
        <taxon>Embryophyta</taxon>
        <taxon>Tracheophyta</taxon>
        <taxon>Spermatophyta</taxon>
        <taxon>Magnoliopsida</taxon>
        <taxon>Proteales</taxon>
        <taxon>Proteaceae</taxon>
        <taxon>Protea</taxon>
    </lineage>
</organism>
<reference evidence="1" key="1">
    <citation type="journal article" date="2023" name="Plant J.">
        <title>The genome of the king protea, Protea cynaroides.</title>
        <authorList>
            <person name="Chang J."/>
            <person name="Duong T.A."/>
            <person name="Schoeman C."/>
            <person name="Ma X."/>
            <person name="Roodt D."/>
            <person name="Barker N."/>
            <person name="Li Z."/>
            <person name="Van de Peer Y."/>
            <person name="Mizrachi E."/>
        </authorList>
    </citation>
    <scope>NUCLEOTIDE SEQUENCE</scope>
    <source>
        <tissue evidence="1">Young leaves</tissue>
    </source>
</reference>
<dbReference type="AlphaFoldDB" id="A0A9Q0L3G6"/>
<dbReference type="SUPFAM" id="SSF52047">
    <property type="entry name" value="RNI-like"/>
    <property type="match status" value="1"/>
</dbReference>
<dbReference type="Proteomes" id="UP001141806">
    <property type="component" value="Unassembled WGS sequence"/>
</dbReference>
<name>A0A9Q0L3G6_9MAGN</name>
<accession>A0A9Q0L3G6</accession>
<dbReference type="EMBL" id="JAMYWD010000001">
    <property type="protein sequence ID" value="KAJ4981649.1"/>
    <property type="molecule type" value="Genomic_DNA"/>
</dbReference>
<dbReference type="InterPro" id="IPR032675">
    <property type="entry name" value="LRR_dom_sf"/>
</dbReference>
<dbReference type="Gene3D" id="3.80.10.10">
    <property type="entry name" value="Ribonuclease Inhibitor"/>
    <property type="match status" value="1"/>
</dbReference>